<dbReference type="Proteomes" id="UP000002207">
    <property type="component" value="Chromosome"/>
</dbReference>
<feature type="transmembrane region" description="Helical" evidence="1">
    <location>
        <begin position="151"/>
        <end position="171"/>
    </location>
</feature>
<feature type="transmembrane region" description="Helical" evidence="1">
    <location>
        <begin position="222"/>
        <end position="242"/>
    </location>
</feature>
<dbReference type="AlphaFoldDB" id="C1F8C9"/>
<gene>
    <name evidence="2" type="ordered locus">ACP_1940</name>
</gene>
<feature type="transmembrane region" description="Helical" evidence="1">
    <location>
        <begin position="87"/>
        <end position="107"/>
    </location>
</feature>
<organism evidence="2 3">
    <name type="scientific">Acidobacterium capsulatum (strain ATCC 51196 / DSM 11244 / BCRC 80197 / JCM 7670 / NBRC 15755 / NCIMB 13165 / 161)</name>
    <dbReference type="NCBI Taxonomy" id="240015"/>
    <lineage>
        <taxon>Bacteria</taxon>
        <taxon>Pseudomonadati</taxon>
        <taxon>Acidobacteriota</taxon>
        <taxon>Terriglobia</taxon>
        <taxon>Terriglobales</taxon>
        <taxon>Acidobacteriaceae</taxon>
        <taxon>Acidobacterium</taxon>
    </lineage>
</organism>
<keyword evidence="3" id="KW-1185">Reference proteome</keyword>
<dbReference type="RefSeq" id="WP_015897051.1">
    <property type="nucleotide sequence ID" value="NC_012483.1"/>
</dbReference>
<evidence type="ECO:0000256" key="1">
    <source>
        <dbReference type="SAM" id="Phobius"/>
    </source>
</evidence>
<keyword evidence="1" id="KW-0472">Membrane</keyword>
<evidence type="ECO:0000313" key="2">
    <source>
        <dbReference type="EMBL" id="ACO32377.1"/>
    </source>
</evidence>
<keyword evidence="1" id="KW-0812">Transmembrane</keyword>
<dbReference type="HOGENOM" id="CLU_951956_0_0_0"/>
<keyword evidence="1" id="KW-1133">Transmembrane helix</keyword>
<proteinExistence type="predicted"/>
<dbReference type="STRING" id="240015.ACP_1940"/>
<protein>
    <submittedName>
        <fullName evidence="2">Putative membrane protein</fullName>
    </submittedName>
</protein>
<dbReference type="InParanoid" id="C1F8C9"/>
<name>C1F8C9_ACIC5</name>
<feature type="transmembrane region" description="Helical" evidence="1">
    <location>
        <begin position="262"/>
        <end position="284"/>
    </location>
</feature>
<sequence>MRWNLKTNSLIVCGLVALLWWVFEFAKHARALAGVVPFGDDPYDAVGSYAVMAAGGLAVIALLRAFRPYRDEGRPSRRDEMYLIRTQIAVCFVMLVNLASDGVALLRHPELWLHARSRALLLTLLLGSGCMALTVLWLVRCSQERRVSTLALLQSRGFLALVAGMIFLGVYPEHWIHIMWVHLATVLLGAVIVCLPVGWLVESLVPDVGDQDEAADHGWLRRYAWPLALLAGLTFGVMAFVSEATESGGGARVQHASSLVKVMMVASVFIALGAGGLLIAYRLLRKPLGLGA</sequence>
<evidence type="ECO:0000313" key="3">
    <source>
        <dbReference type="Proteomes" id="UP000002207"/>
    </source>
</evidence>
<dbReference type="OrthoDB" id="5140996at2"/>
<feature type="transmembrane region" description="Helical" evidence="1">
    <location>
        <begin position="119"/>
        <end position="139"/>
    </location>
</feature>
<reference evidence="2 3" key="1">
    <citation type="journal article" date="2009" name="Appl. Environ. Microbiol.">
        <title>Three genomes from the phylum Acidobacteria provide insight into the lifestyles of these microorganisms in soils.</title>
        <authorList>
            <person name="Ward N.L."/>
            <person name="Challacombe J.F."/>
            <person name="Janssen P.H."/>
            <person name="Henrissat B."/>
            <person name="Coutinho P.M."/>
            <person name="Wu M."/>
            <person name="Xie G."/>
            <person name="Haft D.H."/>
            <person name="Sait M."/>
            <person name="Badger J."/>
            <person name="Barabote R.D."/>
            <person name="Bradley B."/>
            <person name="Brettin T.S."/>
            <person name="Brinkac L.M."/>
            <person name="Bruce D."/>
            <person name="Creasy T."/>
            <person name="Daugherty S.C."/>
            <person name="Davidsen T.M."/>
            <person name="DeBoy R.T."/>
            <person name="Detter J.C."/>
            <person name="Dodson R.J."/>
            <person name="Durkin A.S."/>
            <person name="Ganapathy A."/>
            <person name="Gwinn-Giglio M."/>
            <person name="Han C.S."/>
            <person name="Khouri H."/>
            <person name="Kiss H."/>
            <person name="Kothari S.P."/>
            <person name="Madupu R."/>
            <person name="Nelson K.E."/>
            <person name="Nelson W.C."/>
            <person name="Paulsen I."/>
            <person name="Penn K."/>
            <person name="Ren Q."/>
            <person name="Rosovitz M.J."/>
            <person name="Selengut J.D."/>
            <person name="Shrivastava S."/>
            <person name="Sullivan S.A."/>
            <person name="Tapia R."/>
            <person name="Thompson L.S."/>
            <person name="Watkins K.L."/>
            <person name="Yang Q."/>
            <person name="Yu C."/>
            <person name="Zafar N."/>
            <person name="Zhou L."/>
            <person name="Kuske C.R."/>
        </authorList>
    </citation>
    <scope>NUCLEOTIDE SEQUENCE [LARGE SCALE GENOMIC DNA]</scope>
    <source>
        <strain evidence="3">ATCC 51196 / DSM 11244 / BCRC 80197 / JCM 7670 / NBRC 15755 / NCIMB 13165 / 161</strain>
    </source>
</reference>
<feature type="transmembrane region" description="Helical" evidence="1">
    <location>
        <begin position="177"/>
        <end position="201"/>
    </location>
</feature>
<dbReference type="KEGG" id="aca:ACP_1940"/>
<feature type="transmembrane region" description="Helical" evidence="1">
    <location>
        <begin position="47"/>
        <end position="66"/>
    </location>
</feature>
<accession>C1F8C9</accession>
<dbReference type="EMBL" id="CP001472">
    <property type="protein sequence ID" value="ACO32377.1"/>
    <property type="molecule type" value="Genomic_DNA"/>
</dbReference>